<reference evidence="1 2" key="1">
    <citation type="submission" date="2017-05" db="EMBL/GenBank/DDBJ databases">
        <authorList>
            <person name="Song R."/>
            <person name="Chenine A.L."/>
            <person name="Ruprecht R.M."/>
        </authorList>
    </citation>
    <scope>NUCLEOTIDE SEQUENCE [LARGE SCALE GENOMIC DNA]</scope>
</reference>
<protein>
    <recommendedName>
        <fullName evidence="3">Virion structural protein</fullName>
    </recommendedName>
</protein>
<evidence type="ECO:0000313" key="1">
    <source>
        <dbReference type="EMBL" id="ARV76814.1"/>
    </source>
</evidence>
<proteinExistence type="predicted"/>
<evidence type="ECO:0000313" key="2">
    <source>
        <dbReference type="Proteomes" id="UP000225448"/>
    </source>
</evidence>
<evidence type="ECO:0008006" key="3">
    <source>
        <dbReference type="Google" id="ProtNLM"/>
    </source>
</evidence>
<keyword evidence="2" id="KW-1185">Reference proteome</keyword>
<sequence length="364" mass="41412">MGIVTDMTLANDPPAEENDWEESTLNVTLEGLLDLEARTVHLKELIDKTAVTRDKFSLEALMTDKEISTISLEGHVGTITRKNAIIKELRTAHTALTEELQTGLEDYVSDIKEDIGDGLKTYDKVLTKLKTTDADIESPDKKTVSVNHTQVYAMFHVKEEFKGEKSLETIRKEDVNIQRMVTVFGTAVSRIKRDVMDLGKDGKLERNAKDLPNIERLFLMFNRRISILEGQLDHKDIKVGMPKKFMNWKQNLIIVLGNIFMGPFGNAVARNFQTPKGNSAKVENKLSDIHRFIRYVEGMEDNIDDLCKHVDELVSLFSKVDESNKSALNRRAAPLMELAEFIIKHVTDITRGTDRLFSRLVRKH</sequence>
<dbReference type="Proteomes" id="UP000225448">
    <property type="component" value="Segment"/>
</dbReference>
<dbReference type="EMBL" id="MF042360">
    <property type="protein sequence ID" value="ARV76814.1"/>
    <property type="molecule type" value="Genomic_DNA"/>
</dbReference>
<organism evidence="1 2">
    <name type="scientific">Pseudomonas phage Phabio</name>
    <dbReference type="NCBI Taxonomy" id="2006668"/>
    <lineage>
        <taxon>Viruses</taxon>
        <taxon>Duplodnaviria</taxon>
        <taxon>Heunggongvirae</taxon>
        <taxon>Uroviricota</taxon>
        <taxon>Caudoviricetes</taxon>
        <taxon>Chimalliviridae</taxon>
        <taxon>Phabiovirus</taxon>
        <taxon>Phabiovirus phabio</taxon>
    </lineage>
</organism>
<gene>
    <name evidence="1" type="ORF">PHABIO_183</name>
</gene>
<name>A0A1Y0SW69_9CAUD</name>
<accession>A0A1Y0SW69</accession>